<name>A0ABR2GY76_9EUKA</name>
<dbReference type="PROSITE" id="PS50088">
    <property type="entry name" value="ANK_REPEAT"/>
    <property type="match status" value="2"/>
</dbReference>
<dbReference type="InterPro" id="IPR002110">
    <property type="entry name" value="Ankyrin_rpt"/>
</dbReference>
<proteinExistence type="predicted"/>
<evidence type="ECO:0000313" key="4">
    <source>
        <dbReference type="EMBL" id="KAK8838889.1"/>
    </source>
</evidence>
<dbReference type="PANTHER" id="PTHR24198">
    <property type="entry name" value="ANKYRIN REPEAT AND PROTEIN KINASE DOMAIN-CONTAINING PROTEIN"/>
    <property type="match status" value="1"/>
</dbReference>
<dbReference type="SUPFAM" id="SSF48403">
    <property type="entry name" value="Ankyrin repeat"/>
    <property type="match status" value="2"/>
</dbReference>
<dbReference type="EMBL" id="JAPFFF010000054">
    <property type="protein sequence ID" value="KAK8838889.1"/>
    <property type="molecule type" value="Genomic_DNA"/>
</dbReference>
<keyword evidence="1" id="KW-0677">Repeat</keyword>
<dbReference type="PROSITE" id="PS50297">
    <property type="entry name" value="ANK_REP_REGION"/>
    <property type="match status" value="2"/>
</dbReference>
<dbReference type="Proteomes" id="UP001470230">
    <property type="component" value="Unassembled WGS sequence"/>
</dbReference>
<feature type="repeat" description="ANK" evidence="3">
    <location>
        <begin position="781"/>
        <end position="804"/>
    </location>
</feature>
<dbReference type="Pfam" id="PF12796">
    <property type="entry name" value="Ank_2"/>
    <property type="match status" value="4"/>
</dbReference>
<comment type="caution">
    <text evidence="4">The sequence shown here is derived from an EMBL/GenBank/DDBJ whole genome shotgun (WGS) entry which is preliminary data.</text>
</comment>
<dbReference type="Gene3D" id="1.25.40.20">
    <property type="entry name" value="Ankyrin repeat-containing domain"/>
    <property type="match status" value="2"/>
</dbReference>
<keyword evidence="2 3" id="KW-0040">ANK repeat</keyword>
<accession>A0ABR2GY76</accession>
<evidence type="ECO:0000313" key="5">
    <source>
        <dbReference type="Proteomes" id="UP001470230"/>
    </source>
</evidence>
<keyword evidence="5" id="KW-1185">Reference proteome</keyword>
<organism evidence="4 5">
    <name type="scientific">Tritrichomonas musculus</name>
    <dbReference type="NCBI Taxonomy" id="1915356"/>
    <lineage>
        <taxon>Eukaryota</taxon>
        <taxon>Metamonada</taxon>
        <taxon>Parabasalia</taxon>
        <taxon>Tritrichomonadida</taxon>
        <taxon>Tritrichomonadidae</taxon>
        <taxon>Tritrichomonas</taxon>
    </lineage>
</organism>
<dbReference type="SMART" id="SM00248">
    <property type="entry name" value="ANK"/>
    <property type="match status" value="11"/>
</dbReference>
<dbReference type="InterPro" id="IPR036770">
    <property type="entry name" value="Ankyrin_rpt-contain_sf"/>
</dbReference>
<dbReference type="PANTHER" id="PTHR24198:SF165">
    <property type="entry name" value="ANKYRIN REPEAT-CONTAINING PROTEIN-RELATED"/>
    <property type="match status" value="1"/>
</dbReference>
<protein>
    <submittedName>
        <fullName evidence="4">Ankyrin repeat and SAM domain-containing protein 6</fullName>
    </submittedName>
</protein>
<reference evidence="4 5" key="1">
    <citation type="submission" date="2024-04" db="EMBL/GenBank/DDBJ databases">
        <title>Tritrichomonas musculus Genome.</title>
        <authorList>
            <person name="Alves-Ferreira E."/>
            <person name="Grigg M."/>
            <person name="Lorenzi H."/>
            <person name="Galac M."/>
        </authorList>
    </citation>
    <scope>NUCLEOTIDE SEQUENCE [LARGE SCALE GENOMIC DNA]</scope>
    <source>
        <strain evidence="4 5">EAF2021</strain>
    </source>
</reference>
<gene>
    <name evidence="4" type="ORF">M9Y10_032931</name>
</gene>
<sequence length="835" mass="99188">MSIHEYFIYMKEVNDKIIDFLVNEYCDNDGFQELIKDIKDHKLPDNQASFKSLLYLILNIANNHHRGLNFLDKIFQILGYFQQEIKDYFSNDEIFLIFESNKRILLFLIEEKIMTINEGIVYKLKSPKYRKAKYPQYFFPEVQNYSHIFKRGKVQPIPEKIDLFPKIKKNPEDLSWVDDMSIKLPENFDHNRKIGENDQYICQLIQRDSIDEFVSYVSKQCISLNSEIENSIYETNSFLIKKEKHTLIEYAFFYGSENIFNFLKMSGVALTSSLWIYSIHSENANMFHILESHKVEFPSENNYYLLKECIKCHHNNFYDYILENYPCCSDQHELKILEKSLKYYNFVYIEDKQIDKTLFKYLITFDYFPIVDILLKNEDININQEYCSQHNKRMRRVFEYNSIETALYIAAKEGRIEILKLLLSCKNIDINEYSTVFRIYDDDESTQKVKETALHCAVNNGDLEIVKILLNDERIDCNKYDEYYYCDIKRTPFWFAVYNENLAMAKLLLSYDKVDPNIENHCNNPFLLLLEVERENVEMVNLLLSCEKIDLNKTIIFNYWNLFKWKLYTKETALFLAILRNNLEIVNLLLSCERYDVNVCVKRYKNNPCELAQELSILDIAIEKKNLNIIKSLISSGRINLNLLSKSFDDRDKENQQIEENLTYSSLEYNRAPLTYSIERNNLFIVKLFLESPNIDVNNVSTVIITKTMEKDEYKEVKKLTEIESTPLTAAIKVGNAEIVRLLLLNKDIDVNFIVKTYYDTTIREYPPWDTERKSHHHDVEDQTPLHMAVKSGNLKIISLLLQHKNIDPKIMDEKKKMPIHYAKNDEIRKLFINH</sequence>
<evidence type="ECO:0000256" key="1">
    <source>
        <dbReference type="ARBA" id="ARBA00022737"/>
    </source>
</evidence>
<feature type="repeat" description="ANK" evidence="3">
    <location>
        <begin position="449"/>
        <end position="471"/>
    </location>
</feature>
<evidence type="ECO:0000256" key="3">
    <source>
        <dbReference type="PROSITE-ProRule" id="PRU00023"/>
    </source>
</evidence>
<evidence type="ECO:0000256" key="2">
    <source>
        <dbReference type="ARBA" id="ARBA00023043"/>
    </source>
</evidence>